<sequence>VRATDDDFDENGLVRYSVSDPEHFAIDEGGIIYNIKPLDYEHTGGQYVFNVVAEDQ</sequence>
<dbReference type="GO" id="GO:0005509">
    <property type="term" value="F:calcium ion binding"/>
    <property type="evidence" value="ECO:0007669"/>
    <property type="project" value="UniProtKB-UniRule"/>
</dbReference>
<dbReference type="InterPro" id="IPR015919">
    <property type="entry name" value="Cadherin-like_sf"/>
</dbReference>
<evidence type="ECO:0000313" key="3">
    <source>
        <dbReference type="EMBL" id="BAV16882.1"/>
    </source>
</evidence>
<proteinExistence type="predicted"/>
<feature type="domain" description="Cadherin" evidence="2">
    <location>
        <begin position="1"/>
        <end position="56"/>
    </location>
</feature>
<accession>A0A193PK11</accession>
<reference evidence="3" key="1">
    <citation type="journal article" date="2017" name="BMC Evol. Biol.">
        <title>Evolutionary origin of type IV classical cadherins in arthropods.</title>
        <authorList>
            <person name="Sasaki M."/>
            <person name="Akiyama-Oda Y."/>
            <person name="Oda H."/>
        </authorList>
    </citation>
    <scope>NUCLEOTIDE SEQUENCE</scope>
</reference>
<dbReference type="Pfam" id="PF00028">
    <property type="entry name" value="Cadherin"/>
    <property type="match status" value="1"/>
</dbReference>
<evidence type="ECO:0000256" key="1">
    <source>
        <dbReference type="PROSITE-ProRule" id="PRU00043"/>
    </source>
</evidence>
<dbReference type="SUPFAM" id="SSF49313">
    <property type="entry name" value="Cadherin-like"/>
    <property type="match status" value="1"/>
</dbReference>
<feature type="non-terminal residue" evidence="3">
    <location>
        <position position="56"/>
    </location>
</feature>
<dbReference type="CDD" id="cd11304">
    <property type="entry name" value="Cadherin_repeat"/>
    <property type="match status" value="1"/>
</dbReference>
<name>A0A193PK11_9EUCA</name>
<organism evidence="3">
    <name type="scientific">Caridina multidentata</name>
    <dbReference type="NCBI Taxonomy" id="293153"/>
    <lineage>
        <taxon>Eukaryota</taxon>
        <taxon>Metazoa</taxon>
        <taxon>Ecdysozoa</taxon>
        <taxon>Arthropoda</taxon>
        <taxon>Crustacea</taxon>
        <taxon>Multicrustacea</taxon>
        <taxon>Malacostraca</taxon>
        <taxon>Eumalacostraca</taxon>
        <taxon>Eucarida</taxon>
        <taxon>Decapoda</taxon>
        <taxon>Pleocyemata</taxon>
        <taxon>Caridea</taxon>
        <taxon>Atyoidea</taxon>
        <taxon>Atyidae</taxon>
        <taxon>Caridina</taxon>
    </lineage>
</organism>
<dbReference type="PROSITE" id="PS50268">
    <property type="entry name" value="CADHERIN_2"/>
    <property type="match status" value="1"/>
</dbReference>
<evidence type="ECO:0000259" key="2">
    <source>
        <dbReference type="PROSITE" id="PS50268"/>
    </source>
</evidence>
<dbReference type="AlphaFoldDB" id="A0A193PK11"/>
<dbReference type="Gene3D" id="2.60.40.60">
    <property type="entry name" value="Cadherins"/>
    <property type="match status" value="1"/>
</dbReference>
<dbReference type="GO" id="GO:0007156">
    <property type="term" value="P:homophilic cell adhesion via plasma membrane adhesion molecules"/>
    <property type="evidence" value="ECO:0007669"/>
    <property type="project" value="InterPro"/>
</dbReference>
<keyword evidence="1" id="KW-0106">Calcium</keyword>
<protein>
    <submittedName>
        <fullName evidence="3">Cadherin similar to Le1-cadherin</fullName>
    </submittedName>
</protein>
<feature type="non-terminal residue" evidence="3">
    <location>
        <position position="1"/>
    </location>
</feature>
<dbReference type="GO" id="GO:0016020">
    <property type="term" value="C:membrane"/>
    <property type="evidence" value="ECO:0007669"/>
    <property type="project" value="InterPro"/>
</dbReference>
<dbReference type="EMBL" id="LC159073">
    <property type="protein sequence ID" value="BAV16882.1"/>
    <property type="molecule type" value="Genomic_DNA"/>
</dbReference>
<dbReference type="InterPro" id="IPR002126">
    <property type="entry name" value="Cadherin-like_dom"/>
</dbReference>